<dbReference type="EMBL" id="JACJQL010000030">
    <property type="protein sequence ID" value="MBD2253379.1"/>
    <property type="molecule type" value="Genomic_DNA"/>
</dbReference>
<proteinExistence type="predicted"/>
<protein>
    <submittedName>
        <fullName evidence="1">Uncharacterized protein</fullName>
    </submittedName>
</protein>
<comment type="caution">
    <text evidence="1">The sequence shown here is derived from an EMBL/GenBank/DDBJ whole genome shotgun (WGS) entry which is preliminary data.</text>
</comment>
<accession>A0ABR8BIL3</accession>
<dbReference type="Proteomes" id="UP000621307">
    <property type="component" value="Unassembled WGS sequence"/>
</dbReference>
<organism evidence="1 2">
    <name type="scientific">Nostoc parmelioides FACHB-3921</name>
    <dbReference type="NCBI Taxonomy" id="2692909"/>
    <lineage>
        <taxon>Bacteria</taxon>
        <taxon>Bacillati</taxon>
        <taxon>Cyanobacteriota</taxon>
        <taxon>Cyanophyceae</taxon>
        <taxon>Nostocales</taxon>
        <taxon>Nostocaceae</taxon>
        <taxon>Nostoc</taxon>
    </lineage>
</organism>
<evidence type="ECO:0000313" key="2">
    <source>
        <dbReference type="Proteomes" id="UP000621307"/>
    </source>
</evidence>
<evidence type="ECO:0000313" key="1">
    <source>
        <dbReference type="EMBL" id="MBD2253379.1"/>
    </source>
</evidence>
<name>A0ABR8BIL3_9NOSO</name>
<gene>
    <name evidence="1" type="ORF">H6G14_19050</name>
</gene>
<sequence>MVGNNPEIRQFIPQFSPFAHPYLHISFSLERSHYNISYIGDGNRMKLIDRIASDEVLDQAFAWMCEKRAHHHFNSDVWQVRRWWQEKKLRIQQLLRAGTYQFRELRLFWGEDERVEYWSSLDALVLKAMAIVLTEHLQPHLSPRCFHLAGTGGMKAAVREVARNLPLHDFVFRTDVKGYYASINHQRQ</sequence>
<reference evidence="1 2" key="1">
    <citation type="journal article" date="2020" name="ISME J.">
        <title>Comparative genomics reveals insights into cyanobacterial evolution and habitat adaptation.</title>
        <authorList>
            <person name="Chen M.Y."/>
            <person name="Teng W.K."/>
            <person name="Zhao L."/>
            <person name="Hu C.X."/>
            <person name="Zhou Y.K."/>
            <person name="Han B.P."/>
            <person name="Song L.R."/>
            <person name="Shu W.S."/>
        </authorList>
    </citation>
    <scope>NUCLEOTIDE SEQUENCE [LARGE SCALE GENOMIC DNA]</scope>
    <source>
        <strain evidence="1 2">FACHB-3921</strain>
    </source>
</reference>
<dbReference type="RefSeq" id="WP_190568907.1">
    <property type="nucleotide sequence ID" value="NZ_JACJQL010000030.1"/>
</dbReference>
<keyword evidence="2" id="KW-1185">Reference proteome</keyword>